<dbReference type="Proteomes" id="UP000019253">
    <property type="component" value="Unassembled WGS sequence"/>
</dbReference>
<organism evidence="1 2">
    <name type="scientific">Listeria grandensis FSL F6-0971</name>
    <dbReference type="NCBI Taxonomy" id="1265819"/>
    <lineage>
        <taxon>Bacteria</taxon>
        <taxon>Bacillati</taxon>
        <taxon>Bacillota</taxon>
        <taxon>Bacilli</taxon>
        <taxon>Bacillales</taxon>
        <taxon>Listeriaceae</taxon>
        <taxon>Listeria</taxon>
    </lineage>
</organism>
<evidence type="ECO:0000313" key="2">
    <source>
        <dbReference type="Proteomes" id="UP000019253"/>
    </source>
</evidence>
<name>W7BNV7_9LIST</name>
<comment type="caution">
    <text evidence="1">The sequence shown here is derived from an EMBL/GenBank/DDBJ whole genome shotgun (WGS) entry which is preliminary data.</text>
</comment>
<dbReference type="PATRIC" id="fig|1265819.5.peg.494"/>
<proteinExistence type="predicted"/>
<gene>
    <name evidence="1" type="ORF">PGRAN_02485</name>
</gene>
<reference evidence="1 2" key="1">
    <citation type="journal article" date="2014" name="Int. J. Syst. Evol. Microbiol.">
        <title>Listeria floridensis sp. nov., Listeria aquatica sp. nov., Listeria cornellensis sp. nov., Listeria riparia sp. nov. and Listeria grandensis sp. nov., from agricultural and natural environments.</title>
        <authorList>
            <person name="den Bakker H.C."/>
            <person name="Warchocki S."/>
            <person name="Wright E.M."/>
            <person name="Allred A.F."/>
            <person name="Ahlstrom C."/>
            <person name="Manuel C.S."/>
            <person name="Stasiewicz M.J."/>
            <person name="Burrell A."/>
            <person name="Roof S."/>
            <person name="Strawn L."/>
            <person name="Fortes E.D."/>
            <person name="Nightingale K.K."/>
            <person name="Kephart D."/>
            <person name="Wiedmann M."/>
        </authorList>
    </citation>
    <scope>NUCLEOTIDE SEQUENCE [LARGE SCALE GENOMIC DNA]</scope>
    <source>
        <strain evidence="2">FSL F6-971</strain>
    </source>
</reference>
<dbReference type="STRING" id="1265819.PGRAN_02485"/>
<keyword evidence="2" id="KW-1185">Reference proteome</keyword>
<dbReference type="AlphaFoldDB" id="W7BNV7"/>
<protein>
    <submittedName>
        <fullName evidence="1">Uncharacterized protein</fullName>
    </submittedName>
</protein>
<sequence>MKNQEAVKFQEALFHAKQLSTIASFNPNIMVISAVGFRDSENGIIDIASSSSSTLDEHKKLMEGMISGVIETLIGSEDPDDIVEMYAEITAKAMVKVLKDREAREAQR</sequence>
<dbReference type="EMBL" id="AODD01000002">
    <property type="protein sequence ID" value="EUJ24726.1"/>
    <property type="molecule type" value="Genomic_DNA"/>
</dbReference>
<accession>W7BNV7</accession>
<dbReference type="RefSeq" id="WP_036064724.1">
    <property type="nucleotide sequence ID" value="NZ_AODD01000002.1"/>
</dbReference>
<evidence type="ECO:0000313" key="1">
    <source>
        <dbReference type="EMBL" id="EUJ24726.1"/>
    </source>
</evidence>